<evidence type="ECO:0000256" key="1">
    <source>
        <dbReference type="ARBA" id="ARBA00022737"/>
    </source>
</evidence>
<accession>A0A0C9VAX4</accession>
<dbReference type="OrthoDB" id="5106486at2759"/>
<feature type="non-terminal residue" evidence="3">
    <location>
        <position position="1"/>
    </location>
</feature>
<reference evidence="3 4" key="1">
    <citation type="submission" date="2014-06" db="EMBL/GenBank/DDBJ databases">
        <title>Evolutionary Origins and Diversification of the Mycorrhizal Mutualists.</title>
        <authorList>
            <consortium name="DOE Joint Genome Institute"/>
            <consortium name="Mycorrhizal Genomics Consortium"/>
            <person name="Kohler A."/>
            <person name="Kuo A."/>
            <person name="Nagy L.G."/>
            <person name="Floudas D."/>
            <person name="Copeland A."/>
            <person name="Barry K.W."/>
            <person name="Cichocki N."/>
            <person name="Veneault-Fourrey C."/>
            <person name="LaButti K."/>
            <person name="Lindquist E.A."/>
            <person name="Lipzen A."/>
            <person name="Lundell T."/>
            <person name="Morin E."/>
            <person name="Murat C."/>
            <person name="Riley R."/>
            <person name="Ohm R."/>
            <person name="Sun H."/>
            <person name="Tunlid A."/>
            <person name="Henrissat B."/>
            <person name="Grigoriev I.V."/>
            <person name="Hibbett D.S."/>
            <person name="Martin F."/>
        </authorList>
    </citation>
    <scope>NUCLEOTIDE SEQUENCE [LARGE SCALE GENOMIC DNA]</scope>
    <source>
        <strain evidence="3 4">SS14</strain>
    </source>
</reference>
<dbReference type="InterPro" id="IPR056884">
    <property type="entry name" value="NPHP3-like_N"/>
</dbReference>
<dbReference type="AlphaFoldDB" id="A0A0C9VAX4"/>
<evidence type="ECO:0000313" key="3">
    <source>
        <dbReference type="EMBL" id="KIJ34406.1"/>
    </source>
</evidence>
<evidence type="ECO:0000313" key="4">
    <source>
        <dbReference type="Proteomes" id="UP000054279"/>
    </source>
</evidence>
<organism evidence="3 4">
    <name type="scientific">Sphaerobolus stellatus (strain SS14)</name>
    <dbReference type="NCBI Taxonomy" id="990650"/>
    <lineage>
        <taxon>Eukaryota</taxon>
        <taxon>Fungi</taxon>
        <taxon>Dikarya</taxon>
        <taxon>Basidiomycota</taxon>
        <taxon>Agaricomycotina</taxon>
        <taxon>Agaricomycetes</taxon>
        <taxon>Phallomycetidae</taxon>
        <taxon>Geastrales</taxon>
        <taxon>Sphaerobolaceae</taxon>
        <taxon>Sphaerobolus</taxon>
    </lineage>
</organism>
<dbReference type="SUPFAM" id="SSF52540">
    <property type="entry name" value="P-loop containing nucleoside triphosphate hydrolases"/>
    <property type="match status" value="1"/>
</dbReference>
<sequence length="65" mass="7440">PRRACTPNTWINTLRTIHEWVHNENEKKIFCLIGMAGTGKTTIAQTVCHILHETGQLRASFFCSR</sequence>
<gene>
    <name evidence="3" type="ORF">M422DRAFT_128130</name>
</gene>
<name>A0A0C9VAX4_SPHS4</name>
<keyword evidence="1" id="KW-0677">Repeat</keyword>
<dbReference type="Proteomes" id="UP000054279">
    <property type="component" value="Unassembled WGS sequence"/>
</dbReference>
<feature type="non-terminal residue" evidence="3">
    <location>
        <position position="65"/>
    </location>
</feature>
<keyword evidence="4" id="KW-1185">Reference proteome</keyword>
<dbReference type="InterPro" id="IPR027417">
    <property type="entry name" value="P-loop_NTPase"/>
</dbReference>
<protein>
    <recommendedName>
        <fullName evidence="2">Nephrocystin 3-like N-terminal domain-containing protein</fullName>
    </recommendedName>
</protein>
<proteinExistence type="predicted"/>
<dbReference type="Gene3D" id="3.40.50.300">
    <property type="entry name" value="P-loop containing nucleotide triphosphate hydrolases"/>
    <property type="match status" value="1"/>
</dbReference>
<dbReference type="EMBL" id="KN837200">
    <property type="protein sequence ID" value="KIJ34406.1"/>
    <property type="molecule type" value="Genomic_DNA"/>
</dbReference>
<dbReference type="HOGENOM" id="CLU_000288_6_17_1"/>
<evidence type="ECO:0000259" key="2">
    <source>
        <dbReference type="Pfam" id="PF24883"/>
    </source>
</evidence>
<dbReference type="Pfam" id="PF24883">
    <property type="entry name" value="NPHP3_N"/>
    <property type="match status" value="1"/>
</dbReference>
<feature type="domain" description="Nephrocystin 3-like N-terminal" evidence="2">
    <location>
        <begin position="9"/>
        <end position="64"/>
    </location>
</feature>